<gene>
    <name evidence="1" type="ORF">AKJ65_02675</name>
</gene>
<organism evidence="1 2">
    <name type="scientific">candidate division MSBL1 archaeon SCGC-AAA259E19</name>
    <dbReference type="NCBI Taxonomy" id="1698264"/>
    <lineage>
        <taxon>Archaea</taxon>
        <taxon>Methanobacteriati</taxon>
        <taxon>Methanobacteriota</taxon>
        <taxon>candidate division MSBL1</taxon>
    </lineage>
</organism>
<accession>A0A133ULK2</accession>
<evidence type="ECO:0000313" key="2">
    <source>
        <dbReference type="Proteomes" id="UP000070284"/>
    </source>
</evidence>
<keyword evidence="2" id="KW-1185">Reference proteome</keyword>
<dbReference type="Proteomes" id="UP000070284">
    <property type="component" value="Unassembled WGS sequence"/>
</dbReference>
<protein>
    <submittedName>
        <fullName evidence="1">Uncharacterized protein</fullName>
    </submittedName>
</protein>
<sequence length="73" mass="8127">MSILDELEFTENCPVDTNYLLARTKSPCLGTGDTKTRERKIKLQTFYSLSNVSKHSKYPGGNHKCGGGCRENS</sequence>
<dbReference type="AlphaFoldDB" id="A0A133ULK2"/>
<dbReference type="EMBL" id="LHXO01000026">
    <property type="protein sequence ID" value="KXA95084.1"/>
    <property type="molecule type" value="Genomic_DNA"/>
</dbReference>
<proteinExistence type="predicted"/>
<reference evidence="1 2" key="1">
    <citation type="journal article" date="2016" name="Sci. Rep.">
        <title>Metabolic traits of an uncultured archaeal lineage -MSBL1- from brine pools of the Red Sea.</title>
        <authorList>
            <person name="Mwirichia R."/>
            <person name="Alam I."/>
            <person name="Rashid M."/>
            <person name="Vinu M."/>
            <person name="Ba-Alawi W."/>
            <person name="Anthony Kamau A."/>
            <person name="Kamanda Ngugi D."/>
            <person name="Goker M."/>
            <person name="Klenk H.P."/>
            <person name="Bajic V."/>
            <person name="Stingl U."/>
        </authorList>
    </citation>
    <scope>NUCLEOTIDE SEQUENCE [LARGE SCALE GENOMIC DNA]</scope>
    <source>
        <strain evidence="1">SCGC-AAA259E19</strain>
    </source>
</reference>
<name>A0A133ULK2_9EURY</name>
<evidence type="ECO:0000313" key="1">
    <source>
        <dbReference type="EMBL" id="KXA95084.1"/>
    </source>
</evidence>
<comment type="caution">
    <text evidence="1">The sequence shown here is derived from an EMBL/GenBank/DDBJ whole genome shotgun (WGS) entry which is preliminary data.</text>
</comment>